<dbReference type="EMBL" id="LLZS01000005">
    <property type="protein sequence ID" value="KUR71970.1"/>
    <property type="molecule type" value="Genomic_DNA"/>
</dbReference>
<keyword evidence="2" id="KW-1185">Reference proteome</keyword>
<evidence type="ECO:0000313" key="2">
    <source>
        <dbReference type="Proteomes" id="UP000058012"/>
    </source>
</evidence>
<dbReference type="Proteomes" id="UP000058012">
    <property type="component" value="Unassembled WGS sequence"/>
</dbReference>
<reference evidence="1 2" key="1">
    <citation type="submission" date="2015-10" db="EMBL/GenBank/DDBJ databases">
        <title>Draft genome sequence of Novosphingobium fuchskuhlense DSM 25065 isolated from a surface water sample of the southwest basin of Lake Grosse Fuchskuhle.</title>
        <authorList>
            <person name="Ruckert C."/>
            <person name="Winkler A."/>
            <person name="Glaeser J."/>
            <person name="Grossart H.-P."/>
            <person name="Kalinowski J."/>
            <person name="Glaeser S."/>
        </authorList>
    </citation>
    <scope>NUCLEOTIDE SEQUENCE [LARGE SCALE GENOMIC DNA]</scope>
    <source>
        <strain evidence="1 2">FNE08-7</strain>
    </source>
</reference>
<dbReference type="AlphaFoldDB" id="A0A117UW62"/>
<organism evidence="1 2">
    <name type="scientific">Novosphingobium fuchskuhlense</name>
    <dbReference type="NCBI Taxonomy" id="1117702"/>
    <lineage>
        <taxon>Bacteria</taxon>
        <taxon>Pseudomonadati</taxon>
        <taxon>Pseudomonadota</taxon>
        <taxon>Alphaproteobacteria</taxon>
        <taxon>Sphingomonadales</taxon>
        <taxon>Sphingomonadaceae</taxon>
        <taxon>Novosphingobium</taxon>
    </lineage>
</organism>
<name>A0A117UW62_9SPHN</name>
<gene>
    <name evidence="1" type="ORF">AQZ52_07965</name>
</gene>
<comment type="caution">
    <text evidence="1">The sequence shown here is derived from an EMBL/GenBank/DDBJ whole genome shotgun (WGS) entry which is preliminary data.</text>
</comment>
<proteinExistence type="predicted"/>
<sequence length="64" mass="7206">MSGFFKRLRCLFGRHSPARRLVQYEGHLKVGPCRHCGRPLEKGAEGKWVPRIRPHAGPARTAGD</sequence>
<accession>A0A117UW62</accession>
<evidence type="ECO:0000313" key="1">
    <source>
        <dbReference type="EMBL" id="KUR71970.1"/>
    </source>
</evidence>
<protein>
    <submittedName>
        <fullName evidence="1">Uncharacterized protein</fullName>
    </submittedName>
</protein>